<keyword evidence="4" id="KW-1185">Reference proteome</keyword>
<dbReference type="InterPro" id="IPR018247">
    <property type="entry name" value="EF_Hand_1_Ca_BS"/>
</dbReference>
<dbReference type="Gene3D" id="3.40.50.12480">
    <property type="match status" value="1"/>
</dbReference>
<dbReference type="PROSITE" id="PS00018">
    <property type="entry name" value="EF_HAND_1"/>
    <property type="match status" value="1"/>
</dbReference>
<gene>
    <name evidence="3" type="ORF">FYJ29_04045</name>
</gene>
<keyword evidence="1" id="KW-0732">Signal</keyword>
<dbReference type="EMBL" id="VULT01000004">
    <property type="protein sequence ID" value="MSS16940.1"/>
    <property type="molecule type" value="Genomic_DNA"/>
</dbReference>
<dbReference type="InterPro" id="IPR053139">
    <property type="entry name" value="Surface_bspA-like"/>
</dbReference>
<proteinExistence type="predicted"/>
<evidence type="ECO:0000313" key="3">
    <source>
        <dbReference type="EMBL" id="MSS16940.1"/>
    </source>
</evidence>
<evidence type="ECO:0000259" key="2">
    <source>
        <dbReference type="PROSITE" id="PS51766"/>
    </source>
</evidence>
<dbReference type="SUPFAM" id="SSF52058">
    <property type="entry name" value="L domain-like"/>
    <property type="match status" value="1"/>
</dbReference>
<dbReference type="InterPro" id="IPR032675">
    <property type="entry name" value="LRR_dom_sf"/>
</dbReference>
<feature type="signal peptide" evidence="1">
    <location>
        <begin position="1"/>
        <end position="19"/>
    </location>
</feature>
<dbReference type="RefSeq" id="WP_154328395.1">
    <property type="nucleotide sequence ID" value="NZ_CP045696.1"/>
</dbReference>
<evidence type="ECO:0000256" key="1">
    <source>
        <dbReference type="SAM" id="SignalP"/>
    </source>
</evidence>
<dbReference type="Proteomes" id="UP000483362">
    <property type="component" value="Unassembled WGS sequence"/>
</dbReference>
<dbReference type="InterPro" id="IPR002105">
    <property type="entry name" value="Dockerin_1_rpt"/>
</dbReference>
<dbReference type="PANTHER" id="PTHR45661">
    <property type="entry name" value="SURFACE ANTIGEN"/>
    <property type="match status" value="1"/>
</dbReference>
<dbReference type="InterPro" id="IPR016134">
    <property type="entry name" value="Dockerin_dom"/>
</dbReference>
<evidence type="ECO:0000313" key="4">
    <source>
        <dbReference type="Proteomes" id="UP000483362"/>
    </source>
</evidence>
<reference evidence="3 4" key="1">
    <citation type="submission" date="2019-08" db="EMBL/GenBank/DDBJ databases">
        <title>In-depth cultivation of the pig gut microbiome towards novel bacterial diversity and tailored functional studies.</title>
        <authorList>
            <person name="Wylensek D."/>
            <person name="Hitch T.C.A."/>
            <person name="Clavel T."/>
        </authorList>
    </citation>
    <scope>NUCLEOTIDE SEQUENCE [LARGE SCALE GENOMIC DNA]</scope>
    <source>
        <strain evidence="3 4">Oil-RF-744-WCA-WT-10</strain>
    </source>
</reference>
<protein>
    <submittedName>
        <fullName evidence="3">Leucine-rich repeat protein</fullName>
    </submittedName>
</protein>
<comment type="caution">
    <text evidence="3">The sequence shown here is derived from an EMBL/GenBank/DDBJ whole genome shotgun (WGS) entry which is preliminary data.</text>
</comment>
<dbReference type="PROSITE" id="PS51766">
    <property type="entry name" value="DOCKERIN"/>
    <property type="match status" value="1"/>
</dbReference>
<dbReference type="AlphaFoldDB" id="A0A6L5X9B5"/>
<organism evidence="3 4">
    <name type="scientific">Sodaliphilus pleomorphus</name>
    <dbReference type="NCBI Taxonomy" id="2606626"/>
    <lineage>
        <taxon>Bacteria</taxon>
        <taxon>Pseudomonadati</taxon>
        <taxon>Bacteroidota</taxon>
        <taxon>Bacteroidia</taxon>
        <taxon>Bacteroidales</taxon>
        <taxon>Muribaculaceae</taxon>
        <taxon>Sodaliphilus</taxon>
    </lineage>
</organism>
<feature type="domain" description="Dockerin" evidence="2">
    <location>
        <begin position="889"/>
        <end position="947"/>
    </location>
</feature>
<dbReference type="Pfam" id="PF13306">
    <property type="entry name" value="LRR_5"/>
    <property type="match status" value="4"/>
</dbReference>
<dbReference type="Gene3D" id="3.80.10.10">
    <property type="entry name" value="Ribonuclease Inhibitor"/>
    <property type="match status" value="3"/>
</dbReference>
<sequence length="947" mass="102134">MEKNLFTFLLALVATLAQAGTIFQVDGLLYETLNTSAKTVALIGYYDKGNTATTLTVPGIVTYNNQKWQVTVIDRNAFANNTYLEKVNIHYGVKELRNSAFNGCTSLKTVQVRSSANAIGDLAFANCSSLTNVALAGNVKTISSTAFANSKKGYLYCATYRDRNSYKSRQSLASAFSSITVNPSWACDWIYYARVSAYSNCPVYIVVSKATDMTSSNPDPGECRIVGGAGPGVPLAGRSTSQGVSYIIKEVADSAFLNNTKITTVSGAWTDKARTIGIAAFAGCTALQYAYPVVDSIMARAFLNCTKLATLQLVGGNGPYYIDTQAFAGCASLTSVTLNGTLKTLGLFAFDGCTNLKEYKVTGSTVFSADNGRLFNYAKTALVHCPPACQDFTLPSTVSHFRAGAFAGNPYLKTITLPYGLTVVSSFCFEKCTNLESIFLPSTVKQILAEAFKGCTGLKLVSCNSSTPPSALSTTFSDCNEACVLQVPMANNVRNLYKAAQGWNVFKSKMSDYSSYDFIDSETPSPSFNYNRAFTITSTKGVTWNGTTYAGTVKIVKNRLNNLKDNRFINDYATYHGKKYLVNEIDDYAFTSTQGGSFTINCNAVTKINPYAFSGQTLLTSVDLPEVTLVDTAAFAGCTSLSKIGKAQKLITIGQRAFNGTAVRKFVVPATVTKIGAFAFTNCKQLTRLELQQQDNALRSWDGQFYGGNAATFKCYVPHDEYYNYQKSIANWTKYSIDPNMPTENLNCHFTPTSETMVFSTNYPVNFRGSNIEAYTLANYVPSKQMVHAQQCYQAPAATGVILSGLTQGKTYYLDRAHNTPNNVSNLLVATATAAANVYNQSVGFYYNDATQSFVRPSASKTIGMGGAYLKLPAAVAGTTKTIYIDIFGSQSKGDIDGNGTINVSDVTALINKLLGTASYSDTVCDIDGNGIVNVSDVTALIGTITH</sequence>
<dbReference type="InterPro" id="IPR026906">
    <property type="entry name" value="LRR_5"/>
</dbReference>
<dbReference type="PANTHER" id="PTHR45661:SF3">
    <property type="entry name" value="IG-LIKE DOMAIN-CONTAINING PROTEIN"/>
    <property type="match status" value="1"/>
</dbReference>
<dbReference type="GO" id="GO:0000272">
    <property type="term" value="P:polysaccharide catabolic process"/>
    <property type="evidence" value="ECO:0007669"/>
    <property type="project" value="InterPro"/>
</dbReference>
<dbReference type="Pfam" id="PF00404">
    <property type="entry name" value="Dockerin_1"/>
    <property type="match status" value="1"/>
</dbReference>
<dbReference type="SUPFAM" id="SSF63446">
    <property type="entry name" value="Type I dockerin domain"/>
    <property type="match status" value="1"/>
</dbReference>
<dbReference type="GO" id="GO:0004553">
    <property type="term" value="F:hydrolase activity, hydrolyzing O-glycosyl compounds"/>
    <property type="evidence" value="ECO:0007669"/>
    <property type="project" value="InterPro"/>
</dbReference>
<name>A0A6L5X9B5_9BACT</name>
<dbReference type="Gene3D" id="1.10.1330.10">
    <property type="entry name" value="Dockerin domain"/>
    <property type="match status" value="1"/>
</dbReference>
<dbReference type="InterPro" id="IPR036439">
    <property type="entry name" value="Dockerin_dom_sf"/>
</dbReference>
<feature type="chain" id="PRO_5026987041" evidence="1">
    <location>
        <begin position="20"/>
        <end position="947"/>
    </location>
</feature>
<accession>A0A6L5X9B5</accession>
<dbReference type="CDD" id="cd14256">
    <property type="entry name" value="Dockerin_I"/>
    <property type="match status" value="1"/>
</dbReference>